<keyword evidence="2" id="KW-1185">Reference proteome</keyword>
<dbReference type="InterPro" id="IPR021398">
    <property type="entry name" value="DUF3037"/>
</dbReference>
<evidence type="ECO:0000313" key="1">
    <source>
        <dbReference type="EMBL" id="CUU58932.1"/>
    </source>
</evidence>
<name>A0A0S4QUE6_9ACTN</name>
<dbReference type="AlphaFoldDB" id="A0A0S4QUE6"/>
<dbReference type="RefSeq" id="WP_193209728.1">
    <property type="nucleotide sequence ID" value="NZ_FAOZ01000023.1"/>
</dbReference>
<protein>
    <recommendedName>
        <fullName evidence="3">DUF3037 domain-containing protein</fullName>
    </recommendedName>
</protein>
<evidence type="ECO:0000313" key="2">
    <source>
        <dbReference type="Proteomes" id="UP000198802"/>
    </source>
</evidence>
<accession>A0A0S4QUE6</accession>
<proteinExistence type="predicted"/>
<organism evidence="1 2">
    <name type="scientific">Parafrankia irregularis</name>
    <dbReference type="NCBI Taxonomy" id="795642"/>
    <lineage>
        <taxon>Bacteria</taxon>
        <taxon>Bacillati</taxon>
        <taxon>Actinomycetota</taxon>
        <taxon>Actinomycetes</taxon>
        <taxon>Frankiales</taxon>
        <taxon>Frankiaceae</taxon>
        <taxon>Parafrankia</taxon>
    </lineage>
</organism>
<sequence>MPDLFEYAMVRVMPRVDRGECVNVGVLLWCQAANYLGSRCLVDRARLVCLDPFVDLDAVAAHLTALRKVCAGGPDAGPAARLSGGERFRWLTAPRSTVVQTSPVHTGFTDDPPAELDRLVELLVAPPGPIVR</sequence>
<evidence type="ECO:0008006" key="3">
    <source>
        <dbReference type="Google" id="ProtNLM"/>
    </source>
</evidence>
<reference evidence="2" key="1">
    <citation type="submission" date="2015-11" db="EMBL/GenBank/DDBJ databases">
        <authorList>
            <person name="Varghese N."/>
        </authorList>
    </citation>
    <scope>NUCLEOTIDE SEQUENCE [LARGE SCALE GENOMIC DNA]</scope>
    <source>
        <strain evidence="2">DSM 45899</strain>
    </source>
</reference>
<dbReference type="Pfam" id="PF11236">
    <property type="entry name" value="DUF3037"/>
    <property type="match status" value="1"/>
</dbReference>
<dbReference type="Proteomes" id="UP000198802">
    <property type="component" value="Unassembled WGS sequence"/>
</dbReference>
<gene>
    <name evidence="1" type="ORF">Ga0074812_12360</name>
</gene>
<dbReference type="EMBL" id="FAOZ01000023">
    <property type="protein sequence ID" value="CUU58932.1"/>
    <property type="molecule type" value="Genomic_DNA"/>
</dbReference>